<name>A0A0J0YUA7_9NEIS</name>
<dbReference type="RefSeq" id="WP_047760183.1">
    <property type="nucleotide sequence ID" value="NZ_CP091510.1"/>
</dbReference>
<dbReference type="GO" id="GO:0016020">
    <property type="term" value="C:membrane"/>
    <property type="evidence" value="ECO:0007669"/>
    <property type="project" value="UniProtKB-SubCell"/>
</dbReference>
<reference evidence="6 7" key="1">
    <citation type="submission" date="2014-11" db="EMBL/GenBank/DDBJ databases">
        <title>Genome of a novel goose pathogen.</title>
        <authorList>
            <person name="Hansen C.M."/>
            <person name="Hueffer K."/>
            <person name="Choi S.C."/>
        </authorList>
    </citation>
    <scope>NUCLEOTIDE SEQUENCE [LARGE SCALE GENOMIC DNA]</scope>
    <source>
        <strain evidence="6 7">KH1503</strain>
    </source>
</reference>
<protein>
    <submittedName>
        <fullName evidence="6">Colicin V production protein</fullName>
    </submittedName>
</protein>
<evidence type="ECO:0000256" key="3">
    <source>
        <dbReference type="ARBA" id="ARBA00022989"/>
    </source>
</evidence>
<evidence type="ECO:0000256" key="1">
    <source>
        <dbReference type="ARBA" id="ARBA00004141"/>
    </source>
</evidence>
<feature type="transmembrane region" description="Helical" evidence="5">
    <location>
        <begin position="101"/>
        <end position="123"/>
    </location>
</feature>
<dbReference type="Proteomes" id="UP000036027">
    <property type="component" value="Unassembled WGS sequence"/>
</dbReference>
<keyword evidence="2 5" id="KW-0812">Transmembrane</keyword>
<dbReference type="InterPro" id="IPR052719">
    <property type="entry name" value="CvpA-like"/>
</dbReference>
<dbReference type="EMBL" id="JTDO01000002">
    <property type="protein sequence ID" value="KLT73684.1"/>
    <property type="molecule type" value="Genomic_DNA"/>
</dbReference>
<keyword evidence="4 5" id="KW-0472">Membrane</keyword>
<evidence type="ECO:0000313" key="6">
    <source>
        <dbReference type="EMBL" id="KLT73684.1"/>
    </source>
</evidence>
<feature type="transmembrane region" description="Helical" evidence="5">
    <location>
        <begin position="7"/>
        <end position="25"/>
    </location>
</feature>
<gene>
    <name evidence="6" type="ORF">PL75_01695</name>
</gene>
<dbReference type="PANTHER" id="PTHR36926">
    <property type="entry name" value="COLICIN V PRODUCTION PROTEIN"/>
    <property type="match status" value="1"/>
</dbReference>
<proteinExistence type="predicted"/>
<dbReference type="PANTHER" id="PTHR36926:SF1">
    <property type="entry name" value="COLICIN V PRODUCTION PROTEIN"/>
    <property type="match status" value="1"/>
</dbReference>
<accession>A0A0J0YUA7</accession>
<comment type="caution">
    <text evidence="6">The sequence shown here is derived from an EMBL/GenBank/DDBJ whole genome shotgun (WGS) entry which is preliminary data.</text>
</comment>
<keyword evidence="7" id="KW-1185">Reference proteome</keyword>
<dbReference type="GO" id="GO:0009403">
    <property type="term" value="P:toxin biosynthetic process"/>
    <property type="evidence" value="ECO:0007669"/>
    <property type="project" value="InterPro"/>
</dbReference>
<comment type="subcellular location">
    <subcellularLocation>
        <location evidence="1">Membrane</location>
        <topology evidence="1">Multi-pass membrane protein</topology>
    </subcellularLocation>
</comment>
<evidence type="ECO:0000256" key="2">
    <source>
        <dbReference type="ARBA" id="ARBA00022692"/>
    </source>
</evidence>
<dbReference type="PATRIC" id="fig|1470200.3.peg.1141"/>
<dbReference type="AlphaFoldDB" id="A0A0J0YUA7"/>
<evidence type="ECO:0000313" key="7">
    <source>
        <dbReference type="Proteomes" id="UP000036027"/>
    </source>
</evidence>
<dbReference type="Pfam" id="PF02674">
    <property type="entry name" value="Colicin_V"/>
    <property type="match status" value="1"/>
</dbReference>
<evidence type="ECO:0000256" key="4">
    <source>
        <dbReference type="ARBA" id="ARBA00023136"/>
    </source>
</evidence>
<dbReference type="InterPro" id="IPR003825">
    <property type="entry name" value="Colicin-V_CvpA"/>
</dbReference>
<sequence length="165" mass="17577">MAVFDILALAVVAISMIVSMIRGVIAEVTSLVTWIIAFVVAKMFAVPFAELALSSIQPPELAVVAGFILLFIAAWLVQHFLRSLLTAAVTAVGLGGINRILGGLFGAVKGVLIVTLVVLVCAFTDLPQTEGWRQSFSAVYFESLAQLAVPYLPPFIGGQVRYPTL</sequence>
<evidence type="ECO:0000256" key="5">
    <source>
        <dbReference type="SAM" id="Phobius"/>
    </source>
</evidence>
<feature type="transmembrane region" description="Helical" evidence="5">
    <location>
        <begin position="31"/>
        <end position="49"/>
    </location>
</feature>
<dbReference type="STRING" id="1470200.PL75_01695"/>
<keyword evidence="3 5" id="KW-1133">Transmembrane helix</keyword>
<feature type="transmembrane region" description="Helical" evidence="5">
    <location>
        <begin position="61"/>
        <end position="81"/>
    </location>
</feature>
<dbReference type="OrthoDB" id="9810601at2"/>
<organism evidence="6 7">
    <name type="scientific">Neisseria arctica</name>
    <dbReference type="NCBI Taxonomy" id="1470200"/>
    <lineage>
        <taxon>Bacteria</taxon>
        <taxon>Pseudomonadati</taxon>
        <taxon>Pseudomonadota</taxon>
        <taxon>Betaproteobacteria</taxon>
        <taxon>Neisseriales</taxon>
        <taxon>Neisseriaceae</taxon>
        <taxon>Neisseria</taxon>
    </lineage>
</organism>